<evidence type="ECO:0000313" key="1">
    <source>
        <dbReference type="EMBL" id="GIQ86663.1"/>
    </source>
</evidence>
<reference evidence="1 2" key="1">
    <citation type="journal article" date="2018" name="PLoS ONE">
        <title>The draft genome of Kipferlia bialata reveals reductive genome evolution in fornicate parasites.</title>
        <authorList>
            <person name="Tanifuji G."/>
            <person name="Takabayashi S."/>
            <person name="Kume K."/>
            <person name="Takagi M."/>
            <person name="Nakayama T."/>
            <person name="Kamikawa R."/>
            <person name="Inagaki Y."/>
            <person name="Hashimoto T."/>
        </authorList>
    </citation>
    <scope>NUCLEOTIDE SEQUENCE [LARGE SCALE GENOMIC DNA]</scope>
    <source>
        <strain evidence="1">NY0173</strain>
    </source>
</reference>
<protein>
    <submittedName>
        <fullName evidence="1">Uncharacterized protein</fullName>
    </submittedName>
</protein>
<dbReference type="AlphaFoldDB" id="A0A9K3D2K4"/>
<dbReference type="Proteomes" id="UP000265618">
    <property type="component" value="Unassembled WGS sequence"/>
</dbReference>
<organism evidence="1 2">
    <name type="scientific">Kipferlia bialata</name>
    <dbReference type="NCBI Taxonomy" id="797122"/>
    <lineage>
        <taxon>Eukaryota</taxon>
        <taxon>Metamonada</taxon>
        <taxon>Carpediemonas-like organisms</taxon>
        <taxon>Kipferlia</taxon>
    </lineage>
</organism>
<accession>A0A9K3D2K4</accession>
<proteinExistence type="predicted"/>
<name>A0A9K3D2K4_9EUKA</name>
<dbReference type="EMBL" id="BDIP01002680">
    <property type="protein sequence ID" value="GIQ86663.1"/>
    <property type="molecule type" value="Genomic_DNA"/>
</dbReference>
<sequence>MQALVQETLFECGVERDHACGIFIGPRRTIKGISLESLSVLIIGAVSPFCGDYASFIVNTDPASGETCLEPIPECPFKCHKEGDKVTLGRFSDTVYAYVPCKEGLVLHTFDIRARKWGTQEMGETAKALARQTAAVSDLQSTAQ</sequence>
<evidence type="ECO:0000313" key="2">
    <source>
        <dbReference type="Proteomes" id="UP000265618"/>
    </source>
</evidence>
<keyword evidence="2" id="KW-1185">Reference proteome</keyword>
<comment type="caution">
    <text evidence="1">The sequence shown here is derived from an EMBL/GenBank/DDBJ whole genome shotgun (WGS) entry which is preliminary data.</text>
</comment>
<gene>
    <name evidence="1" type="ORF">KIPB_008556</name>
</gene>